<accession>A0A562ZQ05</accession>
<dbReference type="InterPro" id="IPR036890">
    <property type="entry name" value="HATPase_C_sf"/>
</dbReference>
<evidence type="ECO:0000256" key="12">
    <source>
        <dbReference type="ARBA" id="ARBA00023012"/>
    </source>
</evidence>
<dbReference type="Pfam" id="PF02743">
    <property type="entry name" value="dCache_1"/>
    <property type="match status" value="1"/>
</dbReference>
<dbReference type="SMART" id="SM00304">
    <property type="entry name" value="HAMP"/>
    <property type="match status" value="1"/>
</dbReference>
<dbReference type="InterPro" id="IPR003594">
    <property type="entry name" value="HATPase_dom"/>
</dbReference>
<dbReference type="SMART" id="SM00388">
    <property type="entry name" value="HisKA"/>
    <property type="match status" value="1"/>
</dbReference>
<dbReference type="SUPFAM" id="SSF55874">
    <property type="entry name" value="ATPase domain of HSP90 chaperone/DNA topoisomerase II/histidine kinase"/>
    <property type="match status" value="1"/>
</dbReference>
<dbReference type="Gene3D" id="3.30.450.20">
    <property type="entry name" value="PAS domain"/>
    <property type="match status" value="1"/>
</dbReference>
<evidence type="ECO:0000259" key="16">
    <source>
        <dbReference type="PROSITE" id="PS50109"/>
    </source>
</evidence>
<keyword evidence="14" id="KW-0175">Coiled coil</keyword>
<dbReference type="SUPFAM" id="SSF47384">
    <property type="entry name" value="Homodimeric domain of signal transducing histidine kinase"/>
    <property type="match status" value="1"/>
</dbReference>
<name>A0A562ZQ05_9BURK</name>
<keyword evidence="6" id="KW-0808">Transferase</keyword>
<keyword evidence="5" id="KW-0597">Phosphoprotein</keyword>
<dbReference type="Pfam" id="PF02518">
    <property type="entry name" value="HATPase_c"/>
    <property type="match status" value="1"/>
</dbReference>
<dbReference type="Gene3D" id="1.10.287.130">
    <property type="match status" value="1"/>
</dbReference>
<keyword evidence="12" id="KW-0902">Two-component regulatory system</keyword>
<feature type="domain" description="Histidine kinase" evidence="16">
    <location>
        <begin position="393"/>
        <end position="612"/>
    </location>
</feature>
<keyword evidence="4" id="KW-1003">Cell membrane</keyword>
<keyword evidence="19" id="KW-1185">Reference proteome</keyword>
<dbReference type="InterPro" id="IPR033479">
    <property type="entry name" value="dCache_1"/>
</dbReference>
<keyword evidence="8" id="KW-0547">Nucleotide-binding</keyword>
<evidence type="ECO:0000256" key="6">
    <source>
        <dbReference type="ARBA" id="ARBA00022679"/>
    </source>
</evidence>
<evidence type="ECO:0000256" key="7">
    <source>
        <dbReference type="ARBA" id="ARBA00022692"/>
    </source>
</evidence>
<evidence type="ECO:0000256" key="11">
    <source>
        <dbReference type="ARBA" id="ARBA00022989"/>
    </source>
</evidence>
<protein>
    <recommendedName>
        <fullName evidence="3">histidine kinase</fullName>
        <ecNumber evidence="3">2.7.13.3</ecNumber>
    </recommendedName>
</protein>
<evidence type="ECO:0000256" key="13">
    <source>
        <dbReference type="ARBA" id="ARBA00023136"/>
    </source>
</evidence>
<dbReference type="CDD" id="cd18774">
    <property type="entry name" value="PDC2_HK_sensor"/>
    <property type="match status" value="1"/>
</dbReference>
<feature type="transmembrane region" description="Helical" evidence="15">
    <location>
        <begin position="12"/>
        <end position="34"/>
    </location>
</feature>
<dbReference type="InterPro" id="IPR003661">
    <property type="entry name" value="HisK_dim/P_dom"/>
</dbReference>
<comment type="subcellular location">
    <subcellularLocation>
        <location evidence="2">Cell membrane</location>
        <topology evidence="2">Multi-pass membrane protein</topology>
    </subcellularLocation>
</comment>
<dbReference type="Proteomes" id="UP000318199">
    <property type="component" value="Unassembled WGS sequence"/>
</dbReference>
<dbReference type="PANTHER" id="PTHR43711:SF31">
    <property type="entry name" value="HISTIDINE KINASE"/>
    <property type="match status" value="1"/>
</dbReference>
<evidence type="ECO:0000256" key="15">
    <source>
        <dbReference type="SAM" id="Phobius"/>
    </source>
</evidence>
<dbReference type="PROSITE" id="PS50885">
    <property type="entry name" value="HAMP"/>
    <property type="match status" value="1"/>
</dbReference>
<dbReference type="Pfam" id="PF00672">
    <property type="entry name" value="HAMP"/>
    <property type="match status" value="1"/>
</dbReference>
<evidence type="ECO:0000313" key="18">
    <source>
        <dbReference type="EMBL" id="TWO70659.1"/>
    </source>
</evidence>
<evidence type="ECO:0000256" key="1">
    <source>
        <dbReference type="ARBA" id="ARBA00000085"/>
    </source>
</evidence>
<dbReference type="PRINTS" id="PR00344">
    <property type="entry name" value="BCTRLSENSOR"/>
</dbReference>
<feature type="domain" description="HAMP" evidence="17">
    <location>
        <begin position="301"/>
        <end position="353"/>
    </location>
</feature>
<reference evidence="18 19" key="1">
    <citation type="submission" date="2019-07" db="EMBL/GenBank/DDBJ databases">
        <title>Caenimonas sedimenti sp. nov., isolated from activated sludge.</title>
        <authorList>
            <person name="Xu J."/>
        </authorList>
    </citation>
    <scope>NUCLEOTIDE SEQUENCE [LARGE SCALE GENOMIC DNA]</scope>
    <source>
        <strain evidence="18 19">HX-9-20</strain>
    </source>
</reference>
<dbReference type="GO" id="GO:0000155">
    <property type="term" value="F:phosphorelay sensor kinase activity"/>
    <property type="evidence" value="ECO:0007669"/>
    <property type="project" value="InterPro"/>
</dbReference>
<evidence type="ECO:0000256" key="4">
    <source>
        <dbReference type="ARBA" id="ARBA00022475"/>
    </source>
</evidence>
<dbReference type="InterPro" id="IPR050736">
    <property type="entry name" value="Sensor_HK_Regulatory"/>
</dbReference>
<dbReference type="PROSITE" id="PS50109">
    <property type="entry name" value="HIS_KIN"/>
    <property type="match status" value="1"/>
</dbReference>
<evidence type="ECO:0000259" key="17">
    <source>
        <dbReference type="PROSITE" id="PS50885"/>
    </source>
</evidence>
<evidence type="ECO:0000256" key="10">
    <source>
        <dbReference type="ARBA" id="ARBA00022840"/>
    </source>
</evidence>
<evidence type="ECO:0000256" key="9">
    <source>
        <dbReference type="ARBA" id="ARBA00022777"/>
    </source>
</evidence>
<dbReference type="CDD" id="cd06225">
    <property type="entry name" value="HAMP"/>
    <property type="match status" value="1"/>
</dbReference>
<feature type="coiled-coil region" evidence="14">
    <location>
        <begin position="334"/>
        <end position="365"/>
    </location>
</feature>
<dbReference type="Pfam" id="PF00512">
    <property type="entry name" value="HisKA"/>
    <property type="match status" value="1"/>
</dbReference>
<comment type="caution">
    <text evidence="18">The sequence shown here is derived from an EMBL/GenBank/DDBJ whole genome shotgun (WGS) entry which is preliminary data.</text>
</comment>
<dbReference type="SMART" id="SM00387">
    <property type="entry name" value="HATPase_c"/>
    <property type="match status" value="1"/>
</dbReference>
<dbReference type="FunFam" id="1.10.287.130:FF:000038">
    <property type="entry name" value="Sensory transduction histidine kinase"/>
    <property type="match status" value="1"/>
</dbReference>
<dbReference type="InterPro" id="IPR004358">
    <property type="entry name" value="Sig_transdc_His_kin-like_C"/>
</dbReference>
<dbReference type="AlphaFoldDB" id="A0A562ZQ05"/>
<dbReference type="GO" id="GO:0005524">
    <property type="term" value="F:ATP binding"/>
    <property type="evidence" value="ECO:0007669"/>
    <property type="project" value="UniProtKB-KW"/>
</dbReference>
<keyword evidence="10" id="KW-0067">ATP-binding</keyword>
<evidence type="ECO:0000256" key="8">
    <source>
        <dbReference type="ARBA" id="ARBA00022741"/>
    </source>
</evidence>
<dbReference type="EMBL" id="VOBQ01000011">
    <property type="protein sequence ID" value="TWO70659.1"/>
    <property type="molecule type" value="Genomic_DNA"/>
</dbReference>
<keyword evidence="9" id="KW-0418">Kinase</keyword>
<dbReference type="EC" id="2.7.13.3" evidence="3"/>
<dbReference type="SUPFAM" id="SSF158472">
    <property type="entry name" value="HAMP domain-like"/>
    <property type="match status" value="1"/>
</dbReference>
<dbReference type="FunFam" id="3.30.565.10:FF:000023">
    <property type="entry name" value="PAS domain-containing sensor histidine kinase"/>
    <property type="match status" value="1"/>
</dbReference>
<feature type="transmembrane region" description="Helical" evidence="15">
    <location>
        <begin position="282"/>
        <end position="300"/>
    </location>
</feature>
<dbReference type="CDD" id="cd16922">
    <property type="entry name" value="HATPase_EvgS-ArcB-TorS-like"/>
    <property type="match status" value="1"/>
</dbReference>
<dbReference type="GO" id="GO:0005886">
    <property type="term" value="C:plasma membrane"/>
    <property type="evidence" value="ECO:0007669"/>
    <property type="project" value="UniProtKB-SubCell"/>
</dbReference>
<dbReference type="InterPro" id="IPR036097">
    <property type="entry name" value="HisK_dim/P_sf"/>
</dbReference>
<dbReference type="PANTHER" id="PTHR43711">
    <property type="entry name" value="TWO-COMPONENT HISTIDINE KINASE"/>
    <property type="match status" value="1"/>
</dbReference>
<dbReference type="Gene3D" id="3.30.565.10">
    <property type="entry name" value="Histidine kinase-like ATPase, C-terminal domain"/>
    <property type="match status" value="1"/>
</dbReference>
<dbReference type="InterPro" id="IPR003660">
    <property type="entry name" value="HAMP_dom"/>
</dbReference>
<dbReference type="InterPro" id="IPR005467">
    <property type="entry name" value="His_kinase_dom"/>
</dbReference>
<gene>
    <name evidence="18" type="ORF">FN976_13965</name>
</gene>
<dbReference type="OrthoDB" id="5519028at2"/>
<evidence type="ECO:0000256" key="2">
    <source>
        <dbReference type="ARBA" id="ARBA00004651"/>
    </source>
</evidence>
<keyword evidence="11 15" id="KW-1133">Transmembrane helix</keyword>
<dbReference type="Gene3D" id="6.10.340.10">
    <property type="match status" value="1"/>
</dbReference>
<keyword evidence="7 15" id="KW-0812">Transmembrane</keyword>
<comment type="catalytic activity">
    <reaction evidence="1">
        <text>ATP + protein L-histidine = ADP + protein N-phospho-L-histidine.</text>
        <dbReference type="EC" id="2.7.13.3"/>
    </reaction>
</comment>
<proteinExistence type="predicted"/>
<keyword evidence="13 15" id="KW-0472">Membrane</keyword>
<organism evidence="18 19">
    <name type="scientific">Caenimonas sedimenti</name>
    <dbReference type="NCBI Taxonomy" id="2596921"/>
    <lineage>
        <taxon>Bacteria</taxon>
        <taxon>Pseudomonadati</taxon>
        <taxon>Pseudomonadota</taxon>
        <taxon>Betaproteobacteria</taxon>
        <taxon>Burkholderiales</taxon>
        <taxon>Comamonadaceae</taxon>
        <taxon>Caenimonas</taxon>
    </lineage>
</organism>
<evidence type="ECO:0000256" key="14">
    <source>
        <dbReference type="SAM" id="Coils"/>
    </source>
</evidence>
<dbReference type="CDD" id="cd00082">
    <property type="entry name" value="HisKA"/>
    <property type="match status" value="1"/>
</dbReference>
<sequence>MLGMQGSLGRKYAVYFVTVVGLALVVMGLVQLTFTERENREAVLNLQQEQATFAAARIEAYVREIERQLGWVRFARPGGAQPEQVRIDFLKLLRQVPAITDVAYADAGGREVARVSRVTLDAVASRADLSSHPGMKASNAPEAWFGPVEFRKDTEPYMTVAVSQIGGPEVILADVNLKFIWEVVSRIAVGETGGAYVVDVQGRLVAHPDIANVLRQRDLSALPHVEAAITGAPRQATVATGPSGASVLTAHARIPSLGWTVFVEQPVAEALAPVVAAVRRTALLLLLGLVLAVLASAYVARRMVRPIRAIGKGALTLAEGNLAHRIDVRTGDELQDLAQRVNHLAERLQDMTGNLERKVEERTRESARLVTEIEHKSAQLALAGQHKSEFLASMSHELRTPLNAVIGFSEVLLERMFGELNDKQAEYLVDIHGSGKHLLSLINDILDLSKIEAGRMDLELARFSVPDVLQGTVSLLRERAGRGRVGLTLVCDPELHEWVADERKFRQILLNLLSNAIKFTPAGGSVQVEAQEADRGLQVSVKDNGIGIRAEDREVVFEEFRQASGNHLAKAEGTGLGLALTRRLVELHGGTITLASEPGQGSTFVFRLPQREAA</sequence>
<evidence type="ECO:0000256" key="5">
    <source>
        <dbReference type="ARBA" id="ARBA00022553"/>
    </source>
</evidence>
<evidence type="ECO:0000313" key="19">
    <source>
        <dbReference type="Proteomes" id="UP000318199"/>
    </source>
</evidence>
<evidence type="ECO:0000256" key="3">
    <source>
        <dbReference type="ARBA" id="ARBA00012438"/>
    </source>
</evidence>